<organism evidence="4 5">
    <name type="scientific">Undibacterium parvum</name>
    <dbReference type="NCBI Taxonomy" id="401471"/>
    <lineage>
        <taxon>Bacteria</taxon>
        <taxon>Pseudomonadati</taxon>
        <taxon>Pseudomonadota</taxon>
        <taxon>Betaproteobacteria</taxon>
        <taxon>Burkholderiales</taxon>
        <taxon>Oxalobacteraceae</taxon>
        <taxon>Undibacterium</taxon>
    </lineage>
</organism>
<evidence type="ECO:0000313" key="4">
    <source>
        <dbReference type="EMBL" id="AZP12308.1"/>
    </source>
</evidence>
<dbReference type="PROSITE" id="PS51186">
    <property type="entry name" value="GNAT"/>
    <property type="match status" value="1"/>
</dbReference>
<evidence type="ECO:0000259" key="3">
    <source>
        <dbReference type="PROSITE" id="PS51186"/>
    </source>
</evidence>
<keyword evidence="1 4" id="KW-0808">Transferase</keyword>
<dbReference type="EMBL" id="CP034464">
    <property type="protein sequence ID" value="AZP12308.1"/>
    <property type="molecule type" value="Genomic_DNA"/>
</dbReference>
<dbReference type="Proteomes" id="UP000275663">
    <property type="component" value="Chromosome"/>
</dbReference>
<dbReference type="PANTHER" id="PTHR43877">
    <property type="entry name" value="AMINOALKYLPHOSPHONATE N-ACETYLTRANSFERASE-RELATED-RELATED"/>
    <property type="match status" value="1"/>
</dbReference>
<dbReference type="GO" id="GO:0016747">
    <property type="term" value="F:acyltransferase activity, transferring groups other than amino-acyl groups"/>
    <property type="evidence" value="ECO:0007669"/>
    <property type="project" value="InterPro"/>
</dbReference>
<dbReference type="AlphaFoldDB" id="A0A3S9HJM2"/>
<feature type="domain" description="N-acetyltransferase" evidence="3">
    <location>
        <begin position="11"/>
        <end position="170"/>
    </location>
</feature>
<keyword evidence="5" id="KW-1185">Reference proteome</keyword>
<protein>
    <submittedName>
        <fullName evidence="4">GNAT family N-acetyltransferase</fullName>
    </submittedName>
</protein>
<dbReference type="SUPFAM" id="SSF55729">
    <property type="entry name" value="Acyl-CoA N-acyltransferases (Nat)"/>
    <property type="match status" value="1"/>
</dbReference>
<evidence type="ECO:0000256" key="2">
    <source>
        <dbReference type="ARBA" id="ARBA00023315"/>
    </source>
</evidence>
<sequence>MTEPAHTPSTLSYRLAVADDAAAIARLVNSAYRGDSSRQGWTTEADLLEGDRINADQVRELILADESLILLCQQNQQPELSGCVHLQKTENAAYLGMFVVKPTQQGSGIGKQFMREAETLAQHSWQVQTIWMTVITLRHELIAYYGRRGYQRTGQFKPFPSEISKEVMLVPDLHFEVLEKRL</sequence>
<dbReference type="Pfam" id="PF00583">
    <property type="entry name" value="Acetyltransf_1"/>
    <property type="match status" value="1"/>
</dbReference>
<evidence type="ECO:0000313" key="5">
    <source>
        <dbReference type="Proteomes" id="UP000275663"/>
    </source>
</evidence>
<gene>
    <name evidence="4" type="ORF">EJN92_10030</name>
</gene>
<name>A0A3S9HJM2_9BURK</name>
<dbReference type="Gene3D" id="3.40.630.30">
    <property type="match status" value="1"/>
</dbReference>
<dbReference type="CDD" id="cd04301">
    <property type="entry name" value="NAT_SF"/>
    <property type="match status" value="1"/>
</dbReference>
<accession>A0A3S9HJM2</accession>
<dbReference type="OrthoDB" id="119501at2"/>
<dbReference type="InterPro" id="IPR016181">
    <property type="entry name" value="Acyl_CoA_acyltransferase"/>
</dbReference>
<dbReference type="InterPro" id="IPR050832">
    <property type="entry name" value="Bact_Acetyltransf"/>
</dbReference>
<dbReference type="InterPro" id="IPR000182">
    <property type="entry name" value="GNAT_dom"/>
</dbReference>
<dbReference type="KEGG" id="upv:EJN92_10030"/>
<dbReference type="RefSeq" id="WP_126127690.1">
    <property type="nucleotide sequence ID" value="NZ_CP034464.1"/>
</dbReference>
<keyword evidence="2" id="KW-0012">Acyltransferase</keyword>
<evidence type="ECO:0000256" key="1">
    <source>
        <dbReference type="ARBA" id="ARBA00022679"/>
    </source>
</evidence>
<proteinExistence type="predicted"/>
<reference evidence="4 5" key="1">
    <citation type="journal article" date="2011" name="Int. J. Syst. Evol. Microbiol.">
        <title>Description of Undibacterium oligocarboniphilum sp. nov., isolated from purified water, and Undibacterium pigrum strain CCUG 49012 as the type strain of Undibacterium parvum sp. nov., and emended descriptions of the genus Undibacterium and the species Undibacterium pigrum.</title>
        <authorList>
            <person name="Eder W."/>
            <person name="Wanner G."/>
            <person name="Ludwig W."/>
            <person name="Busse H.J."/>
            <person name="Ziemke-Kageler F."/>
            <person name="Lang E."/>
        </authorList>
    </citation>
    <scope>NUCLEOTIDE SEQUENCE [LARGE SCALE GENOMIC DNA]</scope>
    <source>
        <strain evidence="4 5">DSM 23061</strain>
    </source>
</reference>